<evidence type="ECO:0000313" key="2">
    <source>
        <dbReference type="Proteomes" id="UP000499080"/>
    </source>
</evidence>
<comment type="caution">
    <text evidence="1">The sequence shown here is derived from an EMBL/GenBank/DDBJ whole genome shotgun (WGS) entry which is preliminary data.</text>
</comment>
<dbReference type="EMBL" id="BGPR01000142">
    <property type="protein sequence ID" value="GBL98714.1"/>
    <property type="molecule type" value="Genomic_DNA"/>
</dbReference>
<name>A0A4Y2C5X8_ARAVE</name>
<proteinExistence type="predicted"/>
<organism evidence="1 2">
    <name type="scientific">Araneus ventricosus</name>
    <name type="common">Orbweaver spider</name>
    <name type="synonym">Epeira ventricosa</name>
    <dbReference type="NCBI Taxonomy" id="182803"/>
    <lineage>
        <taxon>Eukaryota</taxon>
        <taxon>Metazoa</taxon>
        <taxon>Ecdysozoa</taxon>
        <taxon>Arthropoda</taxon>
        <taxon>Chelicerata</taxon>
        <taxon>Arachnida</taxon>
        <taxon>Araneae</taxon>
        <taxon>Araneomorphae</taxon>
        <taxon>Entelegynae</taxon>
        <taxon>Araneoidea</taxon>
        <taxon>Araneidae</taxon>
        <taxon>Araneus</taxon>
    </lineage>
</organism>
<dbReference type="AlphaFoldDB" id="A0A4Y2C5X8"/>
<keyword evidence="2" id="KW-1185">Reference proteome</keyword>
<protein>
    <submittedName>
        <fullName evidence="1">Uncharacterized protein</fullName>
    </submittedName>
</protein>
<sequence>MRLSGGPQASKEGEKKLTYIAEEIRDFFEVARTFYRRALWPLRMRQHFCTKYISQCKVKWAFRFSNRYYRDTEKQPVFLIPHSHRSSRIAYSLEQQSSTTSTKSTAFNSLRNFHTSSLGTFS</sequence>
<evidence type="ECO:0000313" key="1">
    <source>
        <dbReference type="EMBL" id="GBL98714.1"/>
    </source>
</evidence>
<accession>A0A4Y2C5X8</accession>
<dbReference type="Proteomes" id="UP000499080">
    <property type="component" value="Unassembled WGS sequence"/>
</dbReference>
<gene>
    <name evidence="1" type="ORF">AVEN_8617_1</name>
</gene>
<reference evidence="1 2" key="1">
    <citation type="journal article" date="2019" name="Sci. Rep.">
        <title>Orb-weaving spider Araneus ventricosus genome elucidates the spidroin gene catalogue.</title>
        <authorList>
            <person name="Kono N."/>
            <person name="Nakamura H."/>
            <person name="Ohtoshi R."/>
            <person name="Moran D.A.P."/>
            <person name="Shinohara A."/>
            <person name="Yoshida Y."/>
            <person name="Fujiwara M."/>
            <person name="Mori M."/>
            <person name="Tomita M."/>
            <person name="Arakawa K."/>
        </authorList>
    </citation>
    <scope>NUCLEOTIDE SEQUENCE [LARGE SCALE GENOMIC DNA]</scope>
</reference>